<reference evidence="1" key="1">
    <citation type="submission" date="2015-11" db="EMBL/GenBank/DDBJ databases">
        <title>De novo transcriptome assembly of four potential Pierce s Disease insect vectors from Arizona vineyards.</title>
        <authorList>
            <person name="Tassone E.E."/>
        </authorList>
    </citation>
    <scope>NUCLEOTIDE SEQUENCE</scope>
</reference>
<dbReference type="PANTHER" id="PTHR10773:SF19">
    <property type="match status" value="1"/>
</dbReference>
<sequence length="279" mass="32648">HTIAEKVFNDKQCKCARKCNDKISPEDRETLFKSFYSLGNQTQQNIFIHGCVKSNSIIRRRPTNQSKPPRSHSFSFFVRVKNVDIRVCKTYFRQTFQVSDGRIHNCCVKNEINCVVDGRRNSTPGNKVDISDVVNHINSFPAYCSHYTRSHNPNRKYLHPDLTIKKMYDLYVLWCDENQKAPVKEKMYYHVFSTNFNLHFKPPLKDTCQVCDCFKNRLTLANEDERKLIEIEKELHLRKAEQARDSLKEDQGKCSDDYYVLTFDLQKALAFPKLSTSVA</sequence>
<evidence type="ECO:0000313" key="1">
    <source>
        <dbReference type="EMBL" id="JAT06168.1"/>
    </source>
</evidence>
<name>A0A1B6K403_9HEMI</name>
<accession>A0A1B6K403</accession>
<feature type="non-terminal residue" evidence="1">
    <location>
        <position position="1"/>
    </location>
</feature>
<protein>
    <submittedName>
        <fullName evidence="1">Uncharacterized protein</fullName>
    </submittedName>
</protein>
<proteinExistence type="predicted"/>
<feature type="non-terminal residue" evidence="1">
    <location>
        <position position="279"/>
    </location>
</feature>
<organism evidence="1">
    <name type="scientific">Homalodisca liturata</name>
    <dbReference type="NCBI Taxonomy" id="320908"/>
    <lineage>
        <taxon>Eukaryota</taxon>
        <taxon>Metazoa</taxon>
        <taxon>Ecdysozoa</taxon>
        <taxon>Arthropoda</taxon>
        <taxon>Hexapoda</taxon>
        <taxon>Insecta</taxon>
        <taxon>Pterygota</taxon>
        <taxon>Neoptera</taxon>
        <taxon>Paraneoptera</taxon>
        <taxon>Hemiptera</taxon>
        <taxon>Auchenorrhyncha</taxon>
        <taxon>Membracoidea</taxon>
        <taxon>Cicadellidae</taxon>
        <taxon>Cicadellinae</taxon>
        <taxon>Proconiini</taxon>
        <taxon>Homalodisca</taxon>
    </lineage>
</organism>
<dbReference type="AlphaFoldDB" id="A0A1B6K403"/>
<dbReference type="PANTHER" id="PTHR10773">
    <property type="entry name" value="DNA-DIRECTED RNA POLYMERASES I, II, AND III SUBUNIT RPABC2"/>
    <property type="match status" value="1"/>
</dbReference>
<dbReference type="EMBL" id="GECU01001539">
    <property type="protein sequence ID" value="JAT06168.1"/>
    <property type="molecule type" value="Transcribed_RNA"/>
</dbReference>
<gene>
    <name evidence="1" type="ORF">g.55864</name>
</gene>